<evidence type="ECO:0000256" key="1">
    <source>
        <dbReference type="SAM" id="SignalP"/>
    </source>
</evidence>
<organism evidence="2 3">
    <name type="scientific">Brucella intermedia GD04153</name>
    <dbReference type="NCBI Taxonomy" id="2975438"/>
    <lineage>
        <taxon>Bacteria</taxon>
        <taxon>Pseudomonadati</taxon>
        <taxon>Pseudomonadota</taxon>
        <taxon>Alphaproteobacteria</taxon>
        <taxon>Hyphomicrobiales</taxon>
        <taxon>Brucellaceae</taxon>
        <taxon>Brucella/Ochrobactrum group</taxon>
        <taxon>Brucella</taxon>
    </lineage>
</organism>
<evidence type="ECO:0000313" key="2">
    <source>
        <dbReference type="EMBL" id="MDH0124194.1"/>
    </source>
</evidence>
<dbReference type="Proteomes" id="UP001158087">
    <property type="component" value="Unassembled WGS sequence"/>
</dbReference>
<proteinExistence type="predicted"/>
<feature type="chain" id="PRO_5041432303" evidence="1">
    <location>
        <begin position="29"/>
        <end position="179"/>
    </location>
</feature>
<keyword evidence="1" id="KW-0732">Signal</keyword>
<gene>
    <name evidence="2" type="ORF">N7376_09350</name>
</gene>
<comment type="caution">
    <text evidence="2">The sequence shown here is derived from an EMBL/GenBank/DDBJ whole genome shotgun (WGS) entry which is preliminary data.</text>
</comment>
<reference evidence="2" key="1">
    <citation type="submission" date="2022-09" db="EMBL/GenBank/DDBJ databases">
        <title>Intensive care unit water sources are persistently colonized with multi-drug resistant bacteria and are the site of extensive horizontal gene transfer of antibiotic resistance genes.</title>
        <authorList>
            <person name="Diorio-Toth L."/>
        </authorList>
    </citation>
    <scope>NUCLEOTIDE SEQUENCE</scope>
    <source>
        <strain evidence="2">GD04153</strain>
    </source>
</reference>
<evidence type="ECO:0000313" key="3">
    <source>
        <dbReference type="Proteomes" id="UP001158087"/>
    </source>
</evidence>
<dbReference type="EMBL" id="JAODYY010000003">
    <property type="protein sequence ID" value="MDH0124194.1"/>
    <property type="molecule type" value="Genomic_DNA"/>
</dbReference>
<accession>A0AA42KLS7</accession>
<dbReference type="AlphaFoldDB" id="A0AA42KLS7"/>
<protein>
    <submittedName>
        <fullName evidence="2">Uncharacterized protein</fullName>
    </submittedName>
</protein>
<feature type="signal peptide" evidence="1">
    <location>
        <begin position="1"/>
        <end position="28"/>
    </location>
</feature>
<name>A0AA42KLS7_9HYPH</name>
<sequence length="179" mass="20285">MSNFLFRGAIAVFGLGALYLGSSQNARADDWGCKVILCLSNPGGATQYAQCRPPVQKLWRWLARGKSFPTCSSAGFESSRPRYEPYYCNDGYRLTVSYADRRRVVSCVSTSAQAVNSSLCKHRSEQLRNDDSLFVDAKWQYEKGYRQCMGHKTARPLVREKPNYIDVTIDGVGKQRVWF</sequence>